<dbReference type="AlphaFoldDB" id="A0AAN6TKJ9"/>
<dbReference type="RefSeq" id="XP_064673713.1">
    <property type="nucleotide sequence ID" value="XM_064813381.1"/>
</dbReference>
<feature type="domain" description="DUF7580" evidence="1">
    <location>
        <begin position="165"/>
        <end position="396"/>
    </location>
</feature>
<keyword evidence="3" id="KW-1185">Reference proteome</keyword>
<name>A0AAN6TKJ9_9PEZI</name>
<dbReference type="GeneID" id="89937506"/>
<reference evidence="2" key="1">
    <citation type="journal article" date="2023" name="Mol. Phylogenet. Evol.">
        <title>Genome-scale phylogeny and comparative genomics of the fungal order Sordariales.</title>
        <authorList>
            <person name="Hensen N."/>
            <person name="Bonometti L."/>
            <person name="Westerberg I."/>
            <person name="Brannstrom I.O."/>
            <person name="Guillou S."/>
            <person name="Cros-Aarteil S."/>
            <person name="Calhoun S."/>
            <person name="Haridas S."/>
            <person name="Kuo A."/>
            <person name="Mondo S."/>
            <person name="Pangilinan J."/>
            <person name="Riley R."/>
            <person name="LaButti K."/>
            <person name="Andreopoulos B."/>
            <person name="Lipzen A."/>
            <person name="Chen C."/>
            <person name="Yan M."/>
            <person name="Daum C."/>
            <person name="Ng V."/>
            <person name="Clum A."/>
            <person name="Steindorff A."/>
            <person name="Ohm R.A."/>
            <person name="Martin F."/>
            <person name="Silar P."/>
            <person name="Natvig D.O."/>
            <person name="Lalanne C."/>
            <person name="Gautier V."/>
            <person name="Ament-Velasquez S.L."/>
            <person name="Kruys A."/>
            <person name="Hutchinson M.I."/>
            <person name="Powell A.J."/>
            <person name="Barry K."/>
            <person name="Miller A.N."/>
            <person name="Grigoriev I.V."/>
            <person name="Debuchy R."/>
            <person name="Gladieux P."/>
            <person name="Hiltunen Thoren M."/>
            <person name="Johannesson H."/>
        </authorList>
    </citation>
    <scope>NUCLEOTIDE SEQUENCE</scope>
    <source>
        <strain evidence="2">CBS 508.74</strain>
    </source>
</reference>
<sequence length="419" mass="46975">MDISSFIFSALPVALYALDNYQRCLKPVKDYWKYESTLKRIRSHVFLQQEQLDATMSHLGLTRPTEKELRARLQEVYPGKCDIFMEILEEMRKSLERLMRNLDVDYQGKASPQFSPPLAAVNLKPRSRIKLLSFRPNKRVDIVENSPAAAPRSELTSSRYAARHPQIPCMCRFINDSIAPQYGVIQLEREGNRFVVRVSKDSATDTEPAVYPLKSLLQNSRRQQPSGSGFALSRRHRFEIAAAVSWAALYLCGTSWFESGWGVKDDLHVFLRTEGKANRAVVLDVHPSISHVFKQSSADVPLEGTAPGFGTGQIRNRTLFNLGILLLELCLGQTFEQISNEARRPASEGGLPLSSQAASVAAPLSDYEVANQLLDEVYLAEGELYGDALRRCLRCEFPGRDSVPKPTPKPIPNLAEFGC</sequence>
<accession>A0AAN6TKJ9</accession>
<dbReference type="PANTHER" id="PTHR35186">
    <property type="entry name" value="ANK_REP_REGION DOMAIN-CONTAINING PROTEIN"/>
    <property type="match status" value="1"/>
</dbReference>
<dbReference type="PANTHER" id="PTHR35186:SF4">
    <property type="entry name" value="PRION-INHIBITION AND PROPAGATION HELO DOMAIN-CONTAINING PROTEIN"/>
    <property type="match status" value="1"/>
</dbReference>
<dbReference type="EMBL" id="MU853333">
    <property type="protein sequence ID" value="KAK4116143.1"/>
    <property type="molecule type" value="Genomic_DNA"/>
</dbReference>
<gene>
    <name evidence="2" type="ORF">N656DRAFT_765157</name>
</gene>
<evidence type="ECO:0000259" key="1">
    <source>
        <dbReference type="Pfam" id="PF24476"/>
    </source>
</evidence>
<dbReference type="InterPro" id="IPR056002">
    <property type="entry name" value="DUF7580"/>
</dbReference>
<dbReference type="Pfam" id="PF24476">
    <property type="entry name" value="DUF7580"/>
    <property type="match status" value="1"/>
</dbReference>
<evidence type="ECO:0000313" key="3">
    <source>
        <dbReference type="Proteomes" id="UP001302812"/>
    </source>
</evidence>
<evidence type="ECO:0000313" key="2">
    <source>
        <dbReference type="EMBL" id="KAK4116143.1"/>
    </source>
</evidence>
<dbReference type="Proteomes" id="UP001302812">
    <property type="component" value="Unassembled WGS sequence"/>
</dbReference>
<comment type="caution">
    <text evidence="2">The sequence shown here is derived from an EMBL/GenBank/DDBJ whole genome shotgun (WGS) entry which is preliminary data.</text>
</comment>
<protein>
    <recommendedName>
        <fullName evidence="1">DUF7580 domain-containing protein</fullName>
    </recommendedName>
</protein>
<proteinExistence type="predicted"/>
<organism evidence="2 3">
    <name type="scientific">Canariomyces notabilis</name>
    <dbReference type="NCBI Taxonomy" id="2074819"/>
    <lineage>
        <taxon>Eukaryota</taxon>
        <taxon>Fungi</taxon>
        <taxon>Dikarya</taxon>
        <taxon>Ascomycota</taxon>
        <taxon>Pezizomycotina</taxon>
        <taxon>Sordariomycetes</taxon>
        <taxon>Sordariomycetidae</taxon>
        <taxon>Sordariales</taxon>
        <taxon>Chaetomiaceae</taxon>
        <taxon>Canariomyces</taxon>
    </lineage>
</organism>
<reference evidence="2" key="2">
    <citation type="submission" date="2023-05" db="EMBL/GenBank/DDBJ databases">
        <authorList>
            <consortium name="Lawrence Berkeley National Laboratory"/>
            <person name="Steindorff A."/>
            <person name="Hensen N."/>
            <person name="Bonometti L."/>
            <person name="Westerberg I."/>
            <person name="Brannstrom I.O."/>
            <person name="Guillou S."/>
            <person name="Cros-Aarteil S."/>
            <person name="Calhoun S."/>
            <person name="Haridas S."/>
            <person name="Kuo A."/>
            <person name="Mondo S."/>
            <person name="Pangilinan J."/>
            <person name="Riley R."/>
            <person name="Labutti K."/>
            <person name="Andreopoulos B."/>
            <person name="Lipzen A."/>
            <person name="Chen C."/>
            <person name="Yanf M."/>
            <person name="Daum C."/>
            <person name="Ng V."/>
            <person name="Clum A."/>
            <person name="Ohm R."/>
            <person name="Martin F."/>
            <person name="Silar P."/>
            <person name="Natvig D."/>
            <person name="Lalanne C."/>
            <person name="Gautier V."/>
            <person name="Ament-Velasquez S.L."/>
            <person name="Kruys A."/>
            <person name="Hutchinson M.I."/>
            <person name="Powell A.J."/>
            <person name="Barry K."/>
            <person name="Miller A.N."/>
            <person name="Grigoriev I.V."/>
            <person name="Debuchy R."/>
            <person name="Gladieux P."/>
            <person name="Thoren M.H."/>
            <person name="Johannesson H."/>
        </authorList>
    </citation>
    <scope>NUCLEOTIDE SEQUENCE</scope>
    <source>
        <strain evidence="2">CBS 508.74</strain>
    </source>
</reference>